<sequence length="72" mass="7783">MPLRADTLGFFCGQRVYGPRADSVGRNLVILFGTFLFALTGATCVLVHCIVLLACCGRCPCGDQCPDMRDVQ</sequence>
<organism evidence="2 3">
    <name type="scientific">Edwardsiella ictaluri (strain 93-146)</name>
    <dbReference type="NCBI Taxonomy" id="634503"/>
    <lineage>
        <taxon>Bacteria</taxon>
        <taxon>Pseudomonadati</taxon>
        <taxon>Pseudomonadota</taxon>
        <taxon>Gammaproteobacteria</taxon>
        <taxon>Enterobacterales</taxon>
        <taxon>Hafniaceae</taxon>
        <taxon>Edwardsiella</taxon>
    </lineage>
</organism>
<reference evidence="2 3" key="2">
    <citation type="journal article" date="2012" name="J. Bacteriol.">
        <title>Genome Sequence of Edwardsiella ictaluri 93-146, a Strain Associated with a Natural Channel Catfish Outbreak of Enteric Septicemia of Catfish.</title>
        <authorList>
            <person name="Williams M.L."/>
            <person name="Gillaspy A.F."/>
            <person name="Dyer D.W."/>
            <person name="Thune R.L."/>
            <person name="Waldbieser G.C."/>
            <person name="Schuster S.C."/>
            <person name="Gipson J."/>
            <person name="Zaitshik J."/>
            <person name="Landry C."/>
            <person name="Banes M.M."/>
            <person name="Lawrence M.L."/>
        </authorList>
    </citation>
    <scope>NUCLEOTIDE SEQUENCE [LARGE SCALE GENOMIC DNA]</scope>
    <source>
        <strain evidence="2 3">93-146</strain>
    </source>
</reference>
<dbReference type="HOGENOM" id="CLU_2715961_0_0_6"/>
<dbReference type="AlphaFoldDB" id="C5BG49"/>
<dbReference type="SUPFAM" id="SSF103473">
    <property type="entry name" value="MFS general substrate transporter"/>
    <property type="match status" value="1"/>
</dbReference>
<evidence type="ECO:0000313" key="3">
    <source>
        <dbReference type="Proteomes" id="UP000001485"/>
    </source>
</evidence>
<dbReference type="EMBL" id="CP001600">
    <property type="protein sequence ID" value="ACR69772.1"/>
    <property type="molecule type" value="Genomic_DNA"/>
</dbReference>
<proteinExistence type="predicted"/>
<feature type="transmembrane region" description="Helical" evidence="1">
    <location>
        <begin position="28"/>
        <end position="54"/>
    </location>
</feature>
<dbReference type="Proteomes" id="UP000001485">
    <property type="component" value="Chromosome"/>
</dbReference>
<protein>
    <submittedName>
        <fullName evidence="2">Bicyclomycin resistance protein (Sulfonamide resistance protein)</fullName>
    </submittedName>
</protein>
<dbReference type="InterPro" id="IPR036259">
    <property type="entry name" value="MFS_trans_sf"/>
</dbReference>
<gene>
    <name evidence="2" type="ordered locus">NT01EI_2603</name>
</gene>
<keyword evidence="1" id="KW-0812">Transmembrane</keyword>
<accession>C5BG49</accession>
<name>C5BG49_EDWI9</name>
<reference evidence="3" key="1">
    <citation type="submission" date="2009-03" db="EMBL/GenBank/DDBJ databases">
        <title>Complete genome sequence of Edwardsiella ictaluri 93-146.</title>
        <authorList>
            <person name="Williams M.L."/>
            <person name="Gillaspy A.F."/>
            <person name="Dyer D.W."/>
            <person name="Thune R.L."/>
            <person name="Waldbieser G.C."/>
            <person name="Schuster S.C."/>
            <person name="Gipson J."/>
            <person name="Zaitshik J."/>
            <person name="Landry C."/>
            <person name="Lawrence M.L."/>
        </authorList>
    </citation>
    <scope>NUCLEOTIDE SEQUENCE [LARGE SCALE GENOMIC DNA]</scope>
    <source>
        <strain evidence="3">93-146</strain>
    </source>
</reference>
<keyword evidence="1" id="KW-0472">Membrane</keyword>
<dbReference type="KEGG" id="eic:NT01EI_2603"/>
<dbReference type="Gene3D" id="1.20.1720.10">
    <property type="entry name" value="Multidrug resistance protein D"/>
    <property type="match status" value="1"/>
</dbReference>
<evidence type="ECO:0000256" key="1">
    <source>
        <dbReference type="SAM" id="Phobius"/>
    </source>
</evidence>
<evidence type="ECO:0000313" key="2">
    <source>
        <dbReference type="EMBL" id="ACR69772.1"/>
    </source>
</evidence>
<keyword evidence="1" id="KW-1133">Transmembrane helix</keyword>